<feature type="region of interest" description="Disordered" evidence="1">
    <location>
        <begin position="116"/>
        <end position="184"/>
    </location>
</feature>
<reference evidence="2" key="1">
    <citation type="journal article" date="2022" name="Int. J. Mol. Sci.">
        <title>Draft Genome of Tanacetum Coccineum: Genomic Comparison of Closely Related Tanacetum-Family Plants.</title>
        <authorList>
            <person name="Yamashiro T."/>
            <person name="Shiraishi A."/>
            <person name="Nakayama K."/>
            <person name="Satake H."/>
        </authorList>
    </citation>
    <scope>NUCLEOTIDE SEQUENCE</scope>
</reference>
<evidence type="ECO:0000256" key="1">
    <source>
        <dbReference type="SAM" id="MobiDB-lite"/>
    </source>
</evidence>
<gene>
    <name evidence="2" type="ORF">Tco_0975529</name>
</gene>
<name>A0ABQ5EEX3_9ASTR</name>
<keyword evidence="3" id="KW-1185">Reference proteome</keyword>
<protein>
    <submittedName>
        <fullName evidence="2">Uncharacterized protein</fullName>
    </submittedName>
</protein>
<reference evidence="2" key="2">
    <citation type="submission" date="2022-01" db="EMBL/GenBank/DDBJ databases">
        <authorList>
            <person name="Yamashiro T."/>
            <person name="Shiraishi A."/>
            <person name="Satake H."/>
            <person name="Nakayama K."/>
        </authorList>
    </citation>
    <scope>NUCLEOTIDE SEQUENCE</scope>
</reference>
<accession>A0ABQ5EEX3</accession>
<comment type="caution">
    <text evidence="2">The sequence shown here is derived from an EMBL/GenBank/DDBJ whole genome shotgun (WGS) entry which is preliminary data.</text>
</comment>
<sequence>MNEEEIRKNMEHEYMEQILIEEEEKRIAAEKAIQKEFDEEAVRLTLEEEARYEKENQDKIRKDEDSEYNQMWYNHDISPPKSASTRVECGTAYVQTQESIAQPCVAATETTPQGKTIEADVVEPPKLKKQGRKRKVAEPSAAEPPFRIYHKNSGRSERIFNQKMKKTGFGPNGEGSTTDKAFSL</sequence>
<proteinExistence type="predicted"/>
<dbReference type="Proteomes" id="UP001151760">
    <property type="component" value="Unassembled WGS sequence"/>
</dbReference>
<evidence type="ECO:0000313" key="3">
    <source>
        <dbReference type="Proteomes" id="UP001151760"/>
    </source>
</evidence>
<organism evidence="2 3">
    <name type="scientific">Tanacetum coccineum</name>
    <dbReference type="NCBI Taxonomy" id="301880"/>
    <lineage>
        <taxon>Eukaryota</taxon>
        <taxon>Viridiplantae</taxon>
        <taxon>Streptophyta</taxon>
        <taxon>Embryophyta</taxon>
        <taxon>Tracheophyta</taxon>
        <taxon>Spermatophyta</taxon>
        <taxon>Magnoliopsida</taxon>
        <taxon>eudicotyledons</taxon>
        <taxon>Gunneridae</taxon>
        <taxon>Pentapetalae</taxon>
        <taxon>asterids</taxon>
        <taxon>campanulids</taxon>
        <taxon>Asterales</taxon>
        <taxon>Asteraceae</taxon>
        <taxon>Asteroideae</taxon>
        <taxon>Anthemideae</taxon>
        <taxon>Anthemidinae</taxon>
        <taxon>Tanacetum</taxon>
    </lineage>
</organism>
<feature type="compositionally biased region" description="Polar residues" evidence="1">
    <location>
        <begin position="174"/>
        <end position="184"/>
    </location>
</feature>
<evidence type="ECO:0000313" key="2">
    <source>
        <dbReference type="EMBL" id="GJT49372.1"/>
    </source>
</evidence>
<dbReference type="EMBL" id="BQNB010016232">
    <property type="protein sequence ID" value="GJT49372.1"/>
    <property type="molecule type" value="Genomic_DNA"/>
</dbReference>